<proteinExistence type="predicted"/>
<keyword evidence="3" id="KW-1185">Reference proteome</keyword>
<dbReference type="EMBL" id="BAAAMK010000011">
    <property type="protein sequence ID" value="GAA1966049.1"/>
    <property type="molecule type" value="Genomic_DNA"/>
</dbReference>
<dbReference type="InterPro" id="IPR057204">
    <property type="entry name" value="DUF7882"/>
</dbReference>
<accession>A0ABP5CMR4</accession>
<name>A0ABP5CMR4_9MICO</name>
<dbReference type="Proteomes" id="UP001499954">
    <property type="component" value="Unassembled WGS sequence"/>
</dbReference>
<dbReference type="Pfam" id="PF25355">
    <property type="entry name" value="DUF7882"/>
    <property type="match status" value="1"/>
</dbReference>
<sequence length="107" mass="12023">MGILTYRFIRTVEIEDRPLAHLRNVIHSKLRRGESFAFSWEVSVDQGSGRNSVWLGPDIPIVFEFFDGREIPLNPRWLRELARSANSPAGLVLVPEPDATPSPAPEG</sequence>
<dbReference type="RefSeq" id="WP_157414456.1">
    <property type="nucleotide sequence ID" value="NZ_BAAAMK010000011.1"/>
</dbReference>
<protein>
    <recommendedName>
        <fullName evidence="1">DUF7882 domain-containing protein</fullName>
    </recommendedName>
</protein>
<comment type="caution">
    <text evidence="2">The sequence shown here is derived from an EMBL/GenBank/DDBJ whole genome shotgun (WGS) entry which is preliminary data.</text>
</comment>
<evidence type="ECO:0000313" key="2">
    <source>
        <dbReference type="EMBL" id="GAA1966049.1"/>
    </source>
</evidence>
<feature type="domain" description="DUF7882" evidence="1">
    <location>
        <begin position="1"/>
        <end position="96"/>
    </location>
</feature>
<evidence type="ECO:0000313" key="3">
    <source>
        <dbReference type="Proteomes" id="UP001499954"/>
    </source>
</evidence>
<organism evidence="2 3">
    <name type="scientific">Agromyces allii</name>
    <dbReference type="NCBI Taxonomy" id="393607"/>
    <lineage>
        <taxon>Bacteria</taxon>
        <taxon>Bacillati</taxon>
        <taxon>Actinomycetota</taxon>
        <taxon>Actinomycetes</taxon>
        <taxon>Micrococcales</taxon>
        <taxon>Microbacteriaceae</taxon>
        <taxon>Agromyces</taxon>
    </lineage>
</organism>
<reference evidence="3" key="1">
    <citation type="journal article" date="2019" name="Int. J. Syst. Evol. Microbiol.">
        <title>The Global Catalogue of Microorganisms (GCM) 10K type strain sequencing project: providing services to taxonomists for standard genome sequencing and annotation.</title>
        <authorList>
            <consortium name="The Broad Institute Genomics Platform"/>
            <consortium name="The Broad Institute Genome Sequencing Center for Infectious Disease"/>
            <person name="Wu L."/>
            <person name="Ma J."/>
        </authorList>
    </citation>
    <scope>NUCLEOTIDE SEQUENCE [LARGE SCALE GENOMIC DNA]</scope>
    <source>
        <strain evidence="3">JCM 13584</strain>
    </source>
</reference>
<evidence type="ECO:0000259" key="1">
    <source>
        <dbReference type="Pfam" id="PF25355"/>
    </source>
</evidence>
<gene>
    <name evidence="2" type="ORF">GCM10009717_36130</name>
</gene>